<dbReference type="PANTHER" id="PTHR30093:SF47">
    <property type="entry name" value="TYPE IV PILUS NON-CORE MINOR PILIN PILE"/>
    <property type="match status" value="1"/>
</dbReference>
<dbReference type="GO" id="GO:0015627">
    <property type="term" value="C:type II protein secretion system complex"/>
    <property type="evidence" value="ECO:0007669"/>
    <property type="project" value="InterPro"/>
</dbReference>
<dbReference type="NCBIfam" id="TIGR02532">
    <property type="entry name" value="IV_pilin_GFxxxE"/>
    <property type="match status" value="1"/>
</dbReference>
<sequence>MKQIGQNSKGFTLIELMIVVAIIGIISAIAYPSYQGIIASSARSTAQADLMSFATAMERHNASSYTYKGAAAGGANTGKPTIFAQHSPSSEPATSKKYDLIIETMSANGLTYRLKATPTSGGVADGTGAIYYFSDGRKAWDENNNGSIDSDEYCWSC</sequence>
<dbReference type="Pfam" id="PF16732">
    <property type="entry name" value="ComP_DUS"/>
    <property type="match status" value="1"/>
</dbReference>
<evidence type="ECO:0000256" key="2">
    <source>
        <dbReference type="SAM" id="Phobius"/>
    </source>
</evidence>
<dbReference type="InterPro" id="IPR018247">
    <property type="entry name" value="EF_Hand_1_Ca_BS"/>
</dbReference>
<dbReference type="Pfam" id="PF07963">
    <property type="entry name" value="N_methyl"/>
    <property type="match status" value="1"/>
</dbReference>
<dbReference type="PROSITE" id="PS00409">
    <property type="entry name" value="PROKAR_NTER_METHYL"/>
    <property type="match status" value="1"/>
</dbReference>
<comment type="caution">
    <text evidence="3">The sequence shown here is derived from an EMBL/GenBank/DDBJ whole genome shotgun (WGS) entry which is preliminary data.</text>
</comment>
<dbReference type="PRINTS" id="PR00813">
    <property type="entry name" value="BCTERIALGSPG"/>
</dbReference>
<keyword evidence="2" id="KW-1133">Transmembrane helix</keyword>
<proteinExistence type="predicted"/>
<dbReference type="GO" id="GO:0015628">
    <property type="term" value="P:protein secretion by the type II secretion system"/>
    <property type="evidence" value="ECO:0007669"/>
    <property type="project" value="InterPro"/>
</dbReference>
<organism evidence="3 4">
    <name type="scientific">Brumicola blandensis</name>
    <dbReference type="NCBI Taxonomy" id="3075611"/>
    <lineage>
        <taxon>Bacteria</taxon>
        <taxon>Pseudomonadati</taxon>
        <taxon>Pseudomonadota</taxon>
        <taxon>Gammaproteobacteria</taxon>
        <taxon>Alteromonadales</taxon>
        <taxon>Alteromonadaceae</taxon>
        <taxon>Brumicola</taxon>
    </lineage>
</organism>
<dbReference type="InterPro" id="IPR000983">
    <property type="entry name" value="Bac_GSPG_pilin"/>
</dbReference>
<dbReference type="InterPro" id="IPR031982">
    <property type="entry name" value="PilE-like"/>
</dbReference>
<keyword evidence="1" id="KW-0488">Methylation</keyword>
<dbReference type="InterPro" id="IPR045584">
    <property type="entry name" value="Pilin-like"/>
</dbReference>
<dbReference type="PROSITE" id="PS00018">
    <property type="entry name" value="EF_HAND_1"/>
    <property type="match status" value="1"/>
</dbReference>
<dbReference type="PANTHER" id="PTHR30093">
    <property type="entry name" value="GENERAL SECRETION PATHWAY PROTEIN G"/>
    <property type="match status" value="1"/>
</dbReference>
<dbReference type="AlphaFoldDB" id="A0AAW8R656"/>
<dbReference type="InterPro" id="IPR012902">
    <property type="entry name" value="N_methyl_site"/>
</dbReference>
<keyword evidence="2" id="KW-0472">Membrane</keyword>
<evidence type="ECO:0000256" key="1">
    <source>
        <dbReference type="ARBA" id="ARBA00022481"/>
    </source>
</evidence>
<accession>A0AAW8R656</accession>
<evidence type="ECO:0000313" key="4">
    <source>
        <dbReference type="Proteomes" id="UP001249020"/>
    </source>
</evidence>
<dbReference type="SUPFAM" id="SSF54523">
    <property type="entry name" value="Pili subunits"/>
    <property type="match status" value="1"/>
</dbReference>
<name>A0AAW8R656_9ALTE</name>
<keyword evidence="4" id="KW-1185">Reference proteome</keyword>
<protein>
    <submittedName>
        <fullName evidence="3">Type IV pilin protein</fullName>
    </submittedName>
</protein>
<dbReference type="GO" id="GO:0043683">
    <property type="term" value="P:type IV pilus assembly"/>
    <property type="evidence" value="ECO:0007669"/>
    <property type="project" value="InterPro"/>
</dbReference>
<feature type="transmembrane region" description="Helical" evidence="2">
    <location>
        <begin position="12"/>
        <end position="34"/>
    </location>
</feature>
<gene>
    <name evidence="3" type="ORF">RM544_15460</name>
</gene>
<dbReference type="Gene3D" id="3.30.700.10">
    <property type="entry name" value="Glycoprotein, Type 4 Pilin"/>
    <property type="match status" value="1"/>
</dbReference>
<dbReference type="RefSeq" id="WP_311362723.1">
    <property type="nucleotide sequence ID" value="NZ_JAVRIE010000007.1"/>
</dbReference>
<reference evidence="3 4" key="1">
    <citation type="submission" date="2023-09" db="EMBL/GenBank/DDBJ databases">
        <authorList>
            <person name="Rey-Velasco X."/>
        </authorList>
    </citation>
    <scope>NUCLEOTIDE SEQUENCE [LARGE SCALE GENOMIC DNA]</scope>
    <source>
        <strain evidence="3 4">W409</strain>
    </source>
</reference>
<dbReference type="EMBL" id="JAVRIE010000007">
    <property type="protein sequence ID" value="MDT0583949.1"/>
    <property type="molecule type" value="Genomic_DNA"/>
</dbReference>
<evidence type="ECO:0000313" key="3">
    <source>
        <dbReference type="EMBL" id="MDT0583949.1"/>
    </source>
</evidence>
<dbReference type="Proteomes" id="UP001249020">
    <property type="component" value="Unassembled WGS sequence"/>
</dbReference>
<keyword evidence="2" id="KW-0812">Transmembrane</keyword>